<dbReference type="EMBL" id="LXQA010000642">
    <property type="protein sequence ID" value="MCH80064.1"/>
    <property type="molecule type" value="Genomic_DNA"/>
</dbReference>
<feature type="non-terminal residue" evidence="2">
    <location>
        <position position="38"/>
    </location>
</feature>
<comment type="caution">
    <text evidence="2">The sequence shown here is derived from an EMBL/GenBank/DDBJ whole genome shotgun (WGS) entry which is preliminary data.</text>
</comment>
<evidence type="ECO:0000256" key="1">
    <source>
        <dbReference type="SAM" id="MobiDB-lite"/>
    </source>
</evidence>
<keyword evidence="3" id="KW-1185">Reference proteome</keyword>
<dbReference type="AlphaFoldDB" id="A0A392M0G0"/>
<sequence length="38" mass="4355">MKKLSAAQVLERRSSRRRKQKNLPQPTAPRSGILRPAQ</sequence>
<organism evidence="2 3">
    <name type="scientific">Trifolium medium</name>
    <dbReference type="NCBI Taxonomy" id="97028"/>
    <lineage>
        <taxon>Eukaryota</taxon>
        <taxon>Viridiplantae</taxon>
        <taxon>Streptophyta</taxon>
        <taxon>Embryophyta</taxon>
        <taxon>Tracheophyta</taxon>
        <taxon>Spermatophyta</taxon>
        <taxon>Magnoliopsida</taxon>
        <taxon>eudicotyledons</taxon>
        <taxon>Gunneridae</taxon>
        <taxon>Pentapetalae</taxon>
        <taxon>rosids</taxon>
        <taxon>fabids</taxon>
        <taxon>Fabales</taxon>
        <taxon>Fabaceae</taxon>
        <taxon>Papilionoideae</taxon>
        <taxon>50 kb inversion clade</taxon>
        <taxon>NPAAA clade</taxon>
        <taxon>Hologalegina</taxon>
        <taxon>IRL clade</taxon>
        <taxon>Trifolieae</taxon>
        <taxon>Trifolium</taxon>
    </lineage>
</organism>
<accession>A0A392M0G0</accession>
<evidence type="ECO:0000313" key="2">
    <source>
        <dbReference type="EMBL" id="MCH80064.1"/>
    </source>
</evidence>
<evidence type="ECO:0000313" key="3">
    <source>
        <dbReference type="Proteomes" id="UP000265520"/>
    </source>
</evidence>
<protein>
    <submittedName>
        <fullName evidence="2">Uncharacterized protein</fullName>
    </submittedName>
</protein>
<name>A0A392M0G0_9FABA</name>
<gene>
    <name evidence="2" type="ORF">A2U01_0000826</name>
</gene>
<reference evidence="2 3" key="1">
    <citation type="journal article" date="2018" name="Front. Plant Sci.">
        <title>Red Clover (Trifolium pratense) and Zigzag Clover (T. medium) - A Picture of Genomic Similarities and Differences.</title>
        <authorList>
            <person name="Dluhosova J."/>
            <person name="Istvanek J."/>
            <person name="Nedelnik J."/>
            <person name="Repkova J."/>
        </authorList>
    </citation>
    <scope>NUCLEOTIDE SEQUENCE [LARGE SCALE GENOMIC DNA]</scope>
    <source>
        <strain evidence="3">cv. 10/8</strain>
        <tissue evidence="2">Leaf</tissue>
    </source>
</reference>
<proteinExistence type="predicted"/>
<dbReference type="Proteomes" id="UP000265520">
    <property type="component" value="Unassembled WGS sequence"/>
</dbReference>
<feature type="region of interest" description="Disordered" evidence="1">
    <location>
        <begin position="1"/>
        <end position="38"/>
    </location>
</feature>